<reference evidence="1" key="2">
    <citation type="journal article" date="2007" name="Science">
        <title>Genome sequence of Aedes aegypti, a major arbovirus vector.</title>
        <authorList>
            <person name="Nene V."/>
            <person name="Wortman J.R."/>
            <person name="Lawson D."/>
            <person name="Haas B."/>
            <person name="Kodira C."/>
            <person name="Tu Z.J."/>
            <person name="Loftus B."/>
            <person name="Xi Z."/>
            <person name="Megy K."/>
            <person name="Grabherr M."/>
            <person name="Ren Q."/>
            <person name="Zdobnov E.M."/>
            <person name="Lobo N.F."/>
            <person name="Campbell K.S."/>
            <person name="Brown S.E."/>
            <person name="Bonaldo M.F."/>
            <person name="Zhu J."/>
            <person name="Sinkins S.P."/>
            <person name="Hogenkamp D.G."/>
            <person name="Amedeo P."/>
            <person name="Arensburger P."/>
            <person name="Atkinson P.W."/>
            <person name="Bidwell S."/>
            <person name="Biedler J."/>
            <person name="Birney E."/>
            <person name="Bruggner R.V."/>
            <person name="Costas J."/>
            <person name="Coy M.R."/>
            <person name="Crabtree J."/>
            <person name="Crawford M."/>
            <person name="Debruyn B."/>
            <person name="Decaprio D."/>
            <person name="Eiglmeier K."/>
            <person name="Eisenstadt E."/>
            <person name="El-Dorry H."/>
            <person name="Gelbart W.M."/>
            <person name="Gomes S.L."/>
            <person name="Hammond M."/>
            <person name="Hannick L.I."/>
            <person name="Hogan J.R."/>
            <person name="Holmes M.H."/>
            <person name="Jaffe D."/>
            <person name="Johnston J.S."/>
            <person name="Kennedy R.C."/>
            <person name="Koo H."/>
            <person name="Kravitz S."/>
            <person name="Kriventseva E.V."/>
            <person name="Kulp D."/>
            <person name="Labutti K."/>
            <person name="Lee E."/>
            <person name="Li S."/>
            <person name="Lovin D.D."/>
            <person name="Mao C."/>
            <person name="Mauceli E."/>
            <person name="Menck C.F."/>
            <person name="Miller J.R."/>
            <person name="Montgomery P."/>
            <person name="Mori A."/>
            <person name="Nascimento A.L."/>
            <person name="Naveira H.F."/>
            <person name="Nusbaum C."/>
            <person name="O'leary S."/>
            <person name="Orvis J."/>
            <person name="Pertea M."/>
            <person name="Quesneville H."/>
            <person name="Reidenbach K.R."/>
            <person name="Rogers Y.H."/>
            <person name="Roth C.W."/>
            <person name="Schneider J.R."/>
            <person name="Schatz M."/>
            <person name="Shumway M."/>
            <person name="Stanke M."/>
            <person name="Stinson E.O."/>
            <person name="Tubio J.M."/>
            <person name="Vanzee J.P."/>
            <person name="Verjovski-Almeida S."/>
            <person name="Werner D."/>
            <person name="White O."/>
            <person name="Wyder S."/>
            <person name="Zeng Q."/>
            <person name="Zhao Q."/>
            <person name="Zhao Y."/>
            <person name="Hill C.A."/>
            <person name="Raikhel A.S."/>
            <person name="Soares M.B."/>
            <person name="Knudson D.L."/>
            <person name="Lee N.H."/>
            <person name="Galagan J."/>
            <person name="Salzberg S.L."/>
            <person name="Paulsen I.T."/>
            <person name="Dimopoulos G."/>
            <person name="Collins F.H."/>
            <person name="Birren B."/>
            <person name="Fraser-Liggett C.M."/>
            <person name="Severson D.W."/>
        </authorList>
    </citation>
    <scope>NUCLEOTIDE SEQUENCE [LARGE SCALE GENOMIC DNA]</scope>
    <source>
        <strain evidence="1">Liverpool</strain>
    </source>
</reference>
<dbReference type="HOGENOM" id="CLU_1614913_0_0_1"/>
<gene>
    <name evidence="1" type="ORF">AaeL_AAEL013317</name>
</gene>
<reference evidence="1" key="3">
    <citation type="submission" date="2012-09" db="EMBL/GenBank/DDBJ databases">
        <authorList>
            <consortium name="VectorBase"/>
        </authorList>
    </citation>
    <scope>NUCLEOTIDE SEQUENCE</scope>
    <source>
        <strain evidence="1">Liverpool</strain>
    </source>
</reference>
<accession>Q16JI6</accession>
<dbReference type="AlphaFoldDB" id="Q16JI6"/>
<organism evidence="1 2">
    <name type="scientific">Aedes aegypti</name>
    <name type="common">Yellowfever mosquito</name>
    <name type="synonym">Culex aegypti</name>
    <dbReference type="NCBI Taxonomy" id="7159"/>
    <lineage>
        <taxon>Eukaryota</taxon>
        <taxon>Metazoa</taxon>
        <taxon>Ecdysozoa</taxon>
        <taxon>Arthropoda</taxon>
        <taxon>Hexapoda</taxon>
        <taxon>Insecta</taxon>
        <taxon>Pterygota</taxon>
        <taxon>Neoptera</taxon>
        <taxon>Endopterygota</taxon>
        <taxon>Diptera</taxon>
        <taxon>Nematocera</taxon>
        <taxon>Culicoidea</taxon>
        <taxon>Culicidae</taxon>
        <taxon>Culicinae</taxon>
        <taxon>Aedini</taxon>
        <taxon>Aedes</taxon>
        <taxon>Stegomyia</taxon>
    </lineage>
</organism>
<dbReference type="EMBL" id="CH478007">
    <property type="protein sequence ID" value="EAT34439.1"/>
    <property type="molecule type" value="Genomic_DNA"/>
</dbReference>
<dbReference type="Proteomes" id="UP000682892">
    <property type="component" value="Unassembled WGS sequence"/>
</dbReference>
<dbReference type="PaxDb" id="7159-AAEL013317-PA"/>
<evidence type="ECO:0000313" key="1">
    <source>
        <dbReference type="EMBL" id="EAT34439.1"/>
    </source>
</evidence>
<name>Q16JI6_AEDAE</name>
<reference evidence="1" key="1">
    <citation type="submission" date="2005-10" db="EMBL/GenBank/DDBJ databases">
        <authorList>
            <person name="Loftus B.J."/>
            <person name="Nene V.M."/>
            <person name="Hannick L.I."/>
            <person name="Bidwell S."/>
            <person name="Haas B."/>
            <person name="Amedeo P."/>
            <person name="Orvis J."/>
            <person name="Wortman J.R."/>
            <person name="White O.R."/>
            <person name="Salzberg S."/>
            <person name="Shumway M."/>
            <person name="Koo H."/>
            <person name="Zhao Y."/>
            <person name="Holmes M."/>
            <person name="Miller J."/>
            <person name="Schatz M."/>
            <person name="Pop M."/>
            <person name="Pai G."/>
            <person name="Utterback T."/>
            <person name="Rogers Y.-H."/>
            <person name="Kravitz S."/>
            <person name="Fraser C.M."/>
        </authorList>
    </citation>
    <scope>NUCLEOTIDE SEQUENCE</scope>
    <source>
        <strain evidence="1">Liverpool</strain>
    </source>
</reference>
<evidence type="ECO:0000313" key="2">
    <source>
        <dbReference type="Proteomes" id="UP000682892"/>
    </source>
</evidence>
<protein>
    <submittedName>
        <fullName evidence="1">AAEL013317-PA</fullName>
    </submittedName>
</protein>
<feature type="non-terminal residue" evidence="1">
    <location>
        <position position="1"/>
    </location>
</feature>
<proteinExistence type="predicted"/>
<sequence length="165" mass="19043">GTRTHRTGDFGGTQPVLDRSLCVVLLVIPFRSLSLSFITKKNSHYNQNERNKFAREKSCECATNHKHNNAKHSRAERSRCEERTEKNHHMKQKKQFWATLFQGVNAILDRIVVCHVCYHCHHHHRHESCYYQQLTTTITEAITPLVLLLSCAITTTNARKPAATH</sequence>